<reference evidence="10 11" key="2">
    <citation type="submission" date="2018-11" db="EMBL/GenBank/DDBJ databases">
        <authorList>
            <consortium name="Pathogen Informatics"/>
        </authorList>
    </citation>
    <scope>NUCLEOTIDE SEQUENCE [LARGE SCALE GENOMIC DNA]</scope>
</reference>
<gene>
    <name evidence="10" type="ORF">NBR_LOCUS10042</name>
</gene>
<dbReference type="GO" id="GO:0016020">
    <property type="term" value="C:membrane"/>
    <property type="evidence" value="ECO:0007669"/>
    <property type="project" value="UniProtKB-SubCell"/>
</dbReference>
<feature type="domain" description="C2" evidence="9">
    <location>
        <begin position="1368"/>
        <end position="1516"/>
    </location>
</feature>
<dbReference type="SMART" id="SM01202">
    <property type="entry name" value="FerI"/>
    <property type="match status" value="1"/>
</dbReference>
<name>A0A0N4Y2S5_NIPBR</name>
<accession>A0A0N4Y2S5</accession>
<dbReference type="Pfam" id="PF22901">
    <property type="entry name" value="dsrm_Ferlin"/>
    <property type="match status" value="1"/>
</dbReference>
<dbReference type="InterPro" id="IPR000008">
    <property type="entry name" value="C2_dom"/>
</dbReference>
<dbReference type="STRING" id="27835.A0A0N4Y2S5"/>
<dbReference type="Gene3D" id="2.60.40.150">
    <property type="entry name" value="C2 domain"/>
    <property type="match status" value="3"/>
</dbReference>
<feature type="region of interest" description="Disordered" evidence="8">
    <location>
        <begin position="44"/>
        <end position="104"/>
    </location>
</feature>
<evidence type="ECO:0000256" key="7">
    <source>
        <dbReference type="ARBA" id="ARBA00023136"/>
    </source>
</evidence>
<evidence type="ECO:0000256" key="2">
    <source>
        <dbReference type="ARBA" id="ARBA00022692"/>
    </source>
</evidence>
<feature type="region of interest" description="Disordered" evidence="8">
    <location>
        <begin position="1247"/>
        <end position="1277"/>
    </location>
</feature>
<evidence type="ECO:0000259" key="9">
    <source>
        <dbReference type="PROSITE" id="PS50004"/>
    </source>
</evidence>
<sequence>NLEDQPPGEVYFLIFNLTNNTAKTKKIKSAIGLGLLKSHTADIGKTFGPEEEHPDPNERENKGESRVMRIFAKKDRGEKRDRSEKSQSRLGSSDSDEDDDDDPAAAANLEYAKPDPNFGSNAFVETDKPQTWNVIVRVIEGRDLKAGAMRVRASLEAHQKCTRVCAQDDPSWKQNLVFTLKKMSLQNLAPQSLSIKVTRVKRFSEKVKGEFCCPMGAVIHSTGRAVISKWVALASPFDDEDDDAVMENRGFLKVSIAVYSMNESPPKMSDDADADKEEIWSGAQLEEISLRVRLFRLHQLADEIHQEVETNKGKKPTKFAVEVSVGSEIAMSNAVENSMYNLDDVVMNAVSFNQDLIIPMMWPTVISKIFFRLFICKGKKKRFIGQAFIFMRSIYEPGNKGYMPTFGPSFLNFYGYEHKKKLWRYLARLLVSIGVVEYAGESVQRTFIDHTSLVHSKLFEVSFLVSMGEFGSTGTLLSRNRNSVLGALPDHDDGKYFSMPWGNHKPSTEVPGLWEDVDARLERSNAIMKILKEIDGFKYDETEFFDNMAEKVVRFLQRMRENVLRLAKDDQISLPYVMIKMLASGRVVGYVKVPAQEFPAVVHVRMWFGRRGYDWSWNEYCQPAEMKYYCEIFAYQKKNKLTSNWKEAITYTNENRTEDMSEFKTTCPYGWRYMGNWVVRNTHDMWVCSSDGCPTFVDKVFEVQKWSDGEWHPHQFTDYFGGIIEKERMKDPGEEPGIVENERRPDHKYRRRCIKRVRKAVDFHNQDFNAYQQSLGDTKWEVFLGRFQCTPKVIIATAIDQRAKPRWNTLTFGLGRSSNRFEVPGELRPKFNNYAIQILCWGVRNLKKYQFLSVRQPFLELIIGDMDTRTDRIQNVSKEPNFPTPLITFPMVSLPADLHFSPPIVINLYDTRAFKREPLVGVCHISNLHRYTRVASRKKSDWSKYDQLIETEDNILANTPVAPSLRREDMPELDWWSKYYASLGHPEKAPGFAESGIEYLTIFKVCLEQVGSYNGFMDFLDTFPFVKSSRGNYDDPEEKEKTGELKGKVFITKIPDKCSETVLLDPPGVEFLGTVKCLMRLYLIEATGLVSQRKNGMLDPYVIVRIGKNKVNLKKKYRPDTLDPTFGECIELEVNIPVEKDLKITIMDYRKLIPDDTIGSTRIDLENRLLTKWRATVGLSRQHTIQGEMQWRDQLTPLDALKGYCKKMLVDPPIIIERNGDVGLSILGIEFMYSSVMQELEEWDKAMERASAGSDPKDKSESAEEKEDDKESKKKWRRGDEVLAKRASIAQHGERHRNVELTPEQRLLVRKQARERIIGRPLQQVALHILLKMNLVPEHVETRTLYTEMGGSTPCGELRMFVDLFPLVYGPVPPAIDIKPRDPDKYQLRIALFNVSHAIPVKRSFGTPTSDLYVKVLINGSQKAQTSDVHFRSTDGCGEFNYRFVINIAFNPWERKIVSYNKKRLFRKASEDMVEPFVIIQLWDKNKLRKDVMLGQMVMDLTNFKGKFESADSDPFQRYKKPKDNEVNVINLFDSDTIRGWWPVLTNDYLHRNKDDAALKKKNDDYTADNLYIMGLLELEMSIVTAEEAEADPVGKKRKEPNHSPYLPKPLRSRWNMFFITSR</sequence>
<dbReference type="Pfam" id="PF00168">
    <property type="entry name" value="C2"/>
    <property type="match status" value="3"/>
</dbReference>
<feature type="domain" description="C2" evidence="9">
    <location>
        <begin position="817"/>
        <end position="943"/>
    </location>
</feature>
<evidence type="ECO:0000313" key="10">
    <source>
        <dbReference type="EMBL" id="VDL73631.1"/>
    </source>
</evidence>
<keyword evidence="2" id="KW-0812">Transmembrane</keyword>
<dbReference type="EMBL" id="UYSL01020244">
    <property type="protein sequence ID" value="VDL73631.1"/>
    <property type="molecule type" value="Genomic_DNA"/>
</dbReference>
<evidence type="ECO:0000313" key="11">
    <source>
        <dbReference type="Proteomes" id="UP000271162"/>
    </source>
</evidence>
<dbReference type="PANTHER" id="PTHR12546:SF33">
    <property type="entry name" value="SPERM VESICLE FUSION PROTEIN FER-1"/>
    <property type="match status" value="1"/>
</dbReference>
<keyword evidence="5" id="KW-0106">Calcium</keyword>
<dbReference type="InterPro" id="IPR037721">
    <property type="entry name" value="Ferlin"/>
</dbReference>
<dbReference type="Pfam" id="PF16165">
    <property type="entry name" value="Ferlin_C"/>
    <property type="match status" value="1"/>
</dbReference>
<dbReference type="GO" id="GO:0007009">
    <property type="term" value="P:plasma membrane organization"/>
    <property type="evidence" value="ECO:0007669"/>
    <property type="project" value="TreeGrafter"/>
</dbReference>
<dbReference type="SUPFAM" id="SSF49562">
    <property type="entry name" value="C2 domain (Calcium/lipid-binding domain, CaLB)"/>
    <property type="match status" value="4"/>
</dbReference>
<dbReference type="OMA" id="CDEYTIN"/>
<dbReference type="InterPro" id="IPR055072">
    <property type="entry name" value="Ferlin_DSRM"/>
</dbReference>
<evidence type="ECO:0000256" key="1">
    <source>
        <dbReference type="ARBA" id="ARBA00004167"/>
    </source>
</evidence>
<evidence type="ECO:0000256" key="4">
    <source>
        <dbReference type="ARBA" id="ARBA00022737"/>
    </source>
</evidence>
<dbReference type="SMART" id="SM00239">
    <property type="entry name" value="C2"/>
    <property type="match status" value="3"/>
</dbReference>
<feature type="compositionally biased region" description="Acidic residues" evidence="8">
    <location>
        <begin position="94"/>
        <end position="103"/>
    </location>
</feature>
<feature type="compositionally biased region" description="Basic and acidic residues" evidence="8">
    <location>
        <begin position="48"/>
        <end position="87"/>
    </location>
</feature>
<keyword evidence="11" id="KW-1185">Reference proteome</keyword>
<proteinExistence type="predicted"/>
<reference evidence="12" key="1">
    <citation type="submission" date="2016-04" db="UniProtKB">
        <authorList>
            <consortium name="WormBaseParasite"/>
        </authorList>
    </citation>
    <scope>IDENTIFICATION</scope>
</reference>
<dbReference type="InterPro" id="IPR037724">
    <property type="entry name" value="C2E_Ferlin"/>
</dbReference>
<dbReference type="SMART" id="SM01201">
    <property type="entry name" value="FerB"/>
    <property type="match status" value="1"/>
</dbReference>
<dbReference type="InterPro" id="IPR035892">
    <property type="entry name" value="C2_domain_sf"/>
</dbReference>
<dbReference type="InterPro" id="IPR012561">
    <property type="entry name" value="Ferlin_B-domain"/>
</dbReference>
<keyword evidence="4" id="KW-0677">Repeat</keyword>
<dbReference type="InterPro" id="IPR032362">
    <property type="entry name" value="Ferlin_C"/>
</dbReference>
<evidence type="ECO:0000256" key="8">
    <source>
        <dbReference type="SAM" id="MobiDB-lite"/>
    </source>
</evidence>
<dbReference type="PANTHER" id="PTHR12546">
    <property type="entry name" value="FER-1-LIKE"/>
    <property type="match status" value="1"/>
</dbReference>
<organism evidence="12">
    <name type="scientific">Nippostrongylus brasiliensis</name>
    <name type="common">Rat hookworm</name>
    <dbReference type="NCBI Taxonomy" id="27835"/>
    <lineage>
        <taxon>Eukaryota</taxon>
        <taxon>Metazoa</taxon>
        <taxon>Ecdysozoa</taxon>
        <taxon>Nematoda</taxon>
        <taxon>Chromadorea</taxon>
        <taxon>Rhabditida</taxon>
        <taxon>Rhabditina</taxon>
        <taxon>Rhabditomorpha</taxon>
        <taxon>Strongyloidea</taxon>
        <taxon>Heligmosomidae</taxon>
        <taxon>Nippostrongylus</taxon>
    </lineage>
</organism>
<dbReference type="CDD" id="cd04037">
    <property type="entry name" value="C2E_Ferlin"/>
    <property type="match status" value="1"/>
</dbReference>
<evidence type="ECO:0000256" key="6">
    <source>
        <dbReference type="ARBA" id="ARBA00022989"/>
    </source>
</evidence>
<feature type="domain" description="C2" evidence="9">
    <location>
        <begin position="1055"/>
        <end position="1178"/>
    </location>
</feature>
<evidence type="ECO:0000256" key="3">
    <source>
        <dbReference type="ARBA" id="ARBA00022723"/>
    </source>
</evidence>
<evidence type="ECO:0000256" key="5">
    <source>
        <dbReference type="ARBA" id="ARBA00022837"/>
    </source>
</evidence>
<dbReference type="WBParaSite" id="NBR_0001004101-mRNA-1">
    <property type="protein sequence ID" value="NBR_0001004101-mRNA-1"/>
    <property type="gene ID" value="NBR_0001004101"/>
</dbReference>
<keyword evidence="6" id="KW-1133">Transmembrane helix</keyword>
<dbReference type="GO" id="GO:0046872">
    <property type="term" value="F:metal ion binding"/>
    <property type="evidence" value="ECO:0007669"/>
    <property type="project" value="UniProtKB-KW"/>
</dbReference>
<keyword evidence="3" id="KW-0479">Metal-binding</keyword>
<keyword evidence="7" id="KW-0472">Membrane</keyword>
<protein>
    <submittedName>
        <fullName evidence="12">Sperm vesicle fusion protein fer-1 (inferred by orthology to a C. elegans protein)</fullName>
    </submittedName>
</protein>
<dbReference type="PROSITE" id="PS50004">
    <property type="entry name" value="C2"/>
    <property type="match status" value="3"/>
</dbReference>
<dbReference type="Proteomes" id="UP000271162">
    <property type="component" value="Unassembled WGS sequence"/>
</dbReference>
<dbReference type="GO" id="GO:0061025">
    <property type="term" value="P:membrane fusion"/>
    <property type="evidence" value="ECO:0007669"/>
    <property type="project" value="TreeGrafter"/>
</dbReference>
<dbReference type="InterPro" id="IPR012968">
    <property type="entry name" value="FerIin_dom"/>
</dbReference>
<evidence type="ECO:0000313" key="12">
    <source>
        <dbReference type="WBParaSite" id="NBR_0001004101-mRNA-1"/>
    </source>
</evidence>
<comment type="subcellular location">
    <subcellularLocation>
        <location evidence="1">Membrane</location>
        <topology evidence="1">Single-pass membrane protein</topology>
    </subcellularLocation>
</comment>